<dbReference type="PANTHER" id="PTHR23423">
    <property type="entry name" value="ORGANIC SOLUTE TRANSPORTER-RELATED"/>
    <property type="match status" value="1"/>
</dbReference>
<dbReference type="GO" id="GO:0016020">
    <property type="term" value="C:membrane"/>
    <property type="evidence" value="ECO:0007669"/>
    <property type="project" value="UniProtKB-SubCell"/>
</dbReference>
<evidence type="ECO:0000313" key="7">
    <source>
        <dbReference type="EMBL" id="NDV33278.1"/>
    </source>
</evidence>
<protein>
    <recommendedName>
        <fullName evidence="8">Transmembrane protein 184C</fullName>
    </recommendedName>
</protein>
<evidence type="ECO:0000256" key="6">
    <source>
        <dbReference type="SAM" id="Phobius"/>
    </source>
</evidence>
<evidence type="ECO:0000256" key="1">
    <source>
        <dbReference type="ARBA" id="ARBA00004141"/>
    </source>
</evidence>
<keyword evidence="2 6" id="KW-0812">Transmembrane</keyword>
<reference evidence="7" key="1">
    <citation type="journal article" date="2020" name="J. Eukaryot. Microbiol.">
        <title>De novo Sequencing, Assembly and Annotation of the Transcriptome for the Free-Living Testate Amoeba Arcella intermedia.</title>
        <authorList>
            <person name="Ribeiro G.M."/>
            <person name="Porfirio-Sousa A.L."/>
            <person name="Maurer-Alcala X.X."/>
            <person name="Katz L.A."/>
            <person name="Lahr D.J.G."/>
        </authorList>
    </citation>
    <scope>NUCLEOTIDE SEQUENCE</scope>
</reference>
<dbReference type="Pfam" id="PF03619">
    <property type="entry name" value="Solute_trans_a"/>
    <property type="match status" value="1"/>
</dbReference>
<sequence>MLVIAGVFAMMAIVVSFLHIFNHLRNWTLPEQQRYIIRIILMVPIYSIDSWLSLRFHEHSLYFDIVRDCYEAYVLYQFFSLLVSYIENGAPGNLEEILKEKPSRTHPCPLCCLPSFRPGPLFLLITKQFILQYVIIKPLMACIAGGLQFAGLYEEGSFSYTHGYMYIAGITNISVTLSMYFLVLFYLVTEPELSPNQPVAKFICIKSILFFSFWQSVAIGIASYFNLIPELGDWKKEEIATALQDFIICIEMFVLATAHMLVFPYQPYRDRPSSHLTIAEIKGSVRNFTTVIDQEDILNDLNIYRPIYVSNAKRQQKELIERDISLSLLQADHLEPENQQEKDTNPNLNIN</sequence>
<evidence type="ECO:0000256" key="2">
    <source>
        <dbReference type="ARBA" id="ARBA00022692"/>
    </source>
</evidence>
<keyword evidence="4 6" id="KW-0472">Membrane</keyword>
<dbReference type="SMART" id="SM01417">
    <property type="entry name" value="Solute_trans_a"/>
    <property type="match status" value="1"/>
</dbReference>
<organism evidence="7">
    <name type="scientific">Arcella intermedia</name>
    <dbReference type="NCBI Taxonomy" id="1963864"/>
    <lineage>
        <taxon>Eukaryota</taxon>
        <taxon>Amoebozoa</taxon>
        <taxon>Tubulinea</taxon>
        <taxon>Elardia</taxon>
        <taxon>Arcellinida</taxon>
        <taxon>Sphaerothecina</taxon>
        <taxon>Arcellidae</taxon>
        <taxon>Arcella</taxon>
    </lineage>
</organism>
<evidence type="ECO:0008006" key="8">
    <source>
        <dbReference type="Google" id="ProtNLM"/>
    </source>
</evidence>
<proteinExistence type="predicted"/>
<feature type="transmembrane region" description="Helical" evidence="6">
    <location>
        <begin position="208"/>
        <end position="227"/>
    </location>
</feature>
<feature type="region of interest" description="Disordered" evidence="5">
    <location>
        <begin position="331"/>
        <end position="351"/>
    </location>
</feature>
<comment type="subcellular location">
    <subcellularLocation>
        <location evidence="1">Membrane</location>
        <topology evidence="1">Multi-pass membrane protein</topology>
    </subcellularLocation>
</comment>
<evidence type="ECO:0000256" key="3">
    <source>
        <dbReference type="ARBA" id="ARBA00022989"/>
    </source>
</evidence>
<dbReference type="AlphaFoldDB" id="A0A6B2L8Y6"/>
<feature type="transmembrane region" description="Helical" evidence="6">
    <location>
        <begin position="130"/>
        <end position="152"/>
    </location>
</feature>
<feature type="transmembrane region" description="Helical" evidence="6">
    <location>
        <begin position="6"/>
        <end position="24"/>
    </location>
</feature>
<feature type="compositionally biased region" description="Basic and acidic residues" evidence="5">
    <location>
        <begin position="332"/>
        <end position="344"/>
    </location>
</feature>
<accession>A0A6B2L8Y6</accession>
<evidence type="ECO:0000256" key="4">
    <source>
        <dbReference type="ARBA" id="ARBA00023136"/>
    </source>
</evidence>
<dbReference type="EMBL" id="GIBP01004309">
    <property type="protein sequence ID" value="NDV33278.1"/>
    <property type="molecule type" value="Transcribed_RNA"/>
</dbReference>
<feature type="transmembrane region" description="Helical" evidence="6">
    <location>
        <begin position="164"/>
        <end position="188"/>
    </location>
</feature>
<feature type="transmembrane region" description="Helical" evidence="6">
    <location>
        <begin position="36"/>
        <end position="54"/>
    </location>
</feature>
<dbReference type="InterPro" id="IPR005178">
    <property type="entry name" value="Ostalpha/TMEM184C"/>
</dbReference>
<feature type="transmembrane region" description="Helical" evidence="6">
    <location>
        <begin position="239"/>
        <end position="263"/>
    </location>
</feature>
<evidence type="ECO:0000256" key="5">
    <source>
        <dbReference type="SAM" id="MobiDB-lite"/>
    </source>
</evidence>
<name>A0A6B2L8Y6_9EUKA</name>
<keyword evidence="3 6" id="KW-1133">Transmembrane helix</keyword>